<name>A0A062XY83_9BACT</name>
<comment type="caution">
    <text evidence="2">The sequence shown here is derived from an EMBL/GenBank/DDBJ whole genome shotgun (WGS) entry which is preliminary data.</text>
</comment>
<dbReference type="EMBL" id="JMFG01000032">
    <property type="protein sequence ID" value="KDA53096.1"/>
    <property type="molecule type" value="Genomic_DNA"/>
</dbReference>
<sequence length="596" mass="64524">MRRVSVVRMVAISAVLSLQAVGTLHANAPQQTNEVKVTETRERERVSWQLSRGFERVVLKVFGSSGLVLEREFTAGSSLTYDLRDAQDKILADGEYHYELWVYPKVDADVRRALTRAQQSQDQAGVEAVEKDRPRPIPFVQTGSFAVEAGRLQIPAASEGEGRPAVPGAQTQDIQVHALAFNATDWYVNNSIGVGSDVAAEVQDLTVIKSWPDVFIKGTASCVDYVECPGLWFGHSASASEGLGIYSTQPATGQFDLRFINAGVDRMTIAANGKVGVATTAPYENLTVLGTVGFKDGTTPMLRLGESCCASNSRMVLSHSSSFPDWGIFYDDGNDKIYFQQNAVMRFFTADFNSLRLGINTTSPVADLHIAPKDTTASPQLAMSSLAANAGRYPNIRFFDGTTPKGQLISDISTGRFVFDYNGPGGGNFAVRRVLDNDTQIVIFGDPSGNIAFGGTTVQSGARVTVNGNLHVNGSITKTGAGEIVVMQNGDREIQYSVSVGPEIGTYVRGTAELVNGEAIIELPEHFAQSTEAEGLTVHLTPIGGWHRLFVSEQSNHRVVVRDEDGCSGVQFNYLVQGIRKGYKDFSVVRDSHSEN</sequence>
<organism evidence="2 3">
    <name type="scientific">Thermoanaerobaculum aquaticum</name>
    <dbReference type="NCBI Taxonomy" id="1312852"/>
    <lineage>
        <taxon>Bacteria</taxon>
        <taxon>Pseudomonadati</taxon>
        <taxon>Acidobacteriota</taxon>
        <taxon>Thermoanaerobaculia</taxon>
        <taxon>Thermoanaerobaculales</taxon>
        <taxon>Thermoanaerobaculaceae</taxon>
        <taxon>Thermoanaerobaculum</taxon>
    </lineage>
</organism>
<dbReference type="AlphaFoldDB" id="A0A062XY83"/>
<protein>
    <submittedName>
        <fullName evidence="2">Uncharacterized protein</fullName>
    </submittedName>
</protein>
<proteinExistence type="predicted"/>
<keyword evidence="3" id="KW-1185">Reference proteome</keyword>
<feature type="signal peptide" evidence="1">
    <location>
        <begin position="1"/>
        <end position="26"/>
    </location>
</feature>
<keyword evidence="1" id="KW-0732">Signal</keyword>
<dbReference type="Proteomes" id="UP000027284">
    <property type="component" value="Unassembled WGS sequence"/>
</dbReference>
<reference evidence="2 3" key="1">
    <citation type="submission" date="2014-04" db="EMBL/GenBank/DDBJ databases">
        <title>The Genome Sequence of Thermoanaerobaculum aquaticum MP-01, The First Cultivated Group 23 Acidobacterium.</title>
        <authorList>
            <person name="Stamps B.W."/>
            <person name="Losey N.A."/>
            <person name="Lawson P.A."/>
            <person name="Stevenson B.S."/>
        </authorList>
    </citation>
    <scope>NUCLEOTIDE SEQUENCE [LARGE SCALE GENOMIC DNA]</scope>
    <source>
        <strain evidence="2 3">MP-01</strain>
    </source>
</reference>
<evidence type="ECO:0000313" key="2">
    <source>
        <dbReference type="EMBL" id="KDA53096.1"/>
    </source>
</evidence>
<evidence type="ECO:0000313" key="3">
    <source>
        <dbReference type="Proteomes" id="UP000027284"/>
    </source>
</evidence>
<accession>A0A062XY83</accession>
<evidence type="ECO:0000256" key="1">
    <source>
        <dbReference type="SAM" id="SignalP"/>
    </source>
</evidence>
<feature type="chain" id="PRO_5001616546" evidence="1">
    <location>
        <begin position="27"/>
        <end position="596"/>
    </location>
</feature>
<gene>
    <name evidence="2" type="ORF">EG19_07780</name>
</gene>